<dbReference type="InterPro" id="IPR006221">
    <property type="entry name" value="TrpG/PapA_dom"/>
</dbReference>
<dbReference type="PANTHER" id="PTHR43418">
    <property type="entry name" value="MULTIFUNCTIONAL TRYPTOPHAN BIOSYNTHESIS PROTEIN-RELATED"/>
    <property type="match status" value="1"/>
</dbReference>
<evidence type="ECO:0000256" key="4">
    <source>
        <dbReference type="ARBA" id="ARBA00022605"/>
    </source>
</evidence>
<dbReference type="GO" id="GO:0004049">
    <property type="term" value="F:anthranilate synthase activity"/>
    <property type="evidence" value="ECO:0007669"/>
    <property type="project" value="UniProtKB-EC"/>
</dbReference>
<evidence type="ECO:0000256" key="7">
    <source>
        <dbReference type="ARBA" id="ARBA00023141"/>
    </source>
</evidence>
<evidence type="ECO:0000256" key="10">
    <source>
        <dbReference type="ARBA" id="ARBA00047683"/>
    </source>
</evidence>
<dbReference type="PANTHER" id="PTHR43418:SF4">
    <property type="entry name" value="MULTIFUNCTIONAL TRYPTOPHAN BIOSYNTHESIS PROTEIN"/>
    <property type="match status" value="1"/>
</dbReference>
<dbReference type="InterPro" id="IPR029062">
    <property type="entry name" value="Class_I_gatase-like"/>
</dbReference>
<keyword evidence="7" id="KW-0057">Aromatic amino acid biosynthesis</keyword>
<dbReference type="InterPro" id="IPR017926">
    <property type="entry name" value="GATASE"/>
</dbReference>
<name>A0A2A2HCB1_9EURY</name>
<dbReference type="RefSeq" id="WP_095608985.1">
    <property type="nucleotide sequence ID" value="NZ_CAUHCB010000007.1"/>
</dbReference>
<dbReference type="AlphaFoldDB" id="A0A2A2HCB1"/>
<evidence type="ECO:0000256" key="9">
    <source>
        <dbReference type="ARBA" id="ARBA00025634"/>
    </source>
</evidence>
<dbReference type="InterPro" id="IPR050472">
    <property type="entry name" value="Anth_synth/Amidotransfase"/>
</dbReference>
<gene>
    <name evidence="14" type="primary">trpG</name>
    <name evidence="13" type="ORF">ASJ82_02195</name>
    <name evidence="14" type="ORF">MSCUN_15510</name>
</gene>
<evidence type="ECO:0000256" key="8">
    <source>
        <dbReference type="ARBA" id="ARBA00023239"/>
    </source>
</evidence>
<dbReference type="Pfam" id="PF00117">
    <property type="entry name" value="GATase"/>
    <property type="match status" value="1"/>
</dbReference>
<evidence type="ECO:0000256" key="5">
    <source>
        <dbReference type="ARBA" id="ARBA00022822"/>
    </source>
</evidence>
<dbReference type="Gene3D" id="3.40.50.880">
    <property type="match status" value="1"/>
</dbReference>
<comment type="pathway">
    <text evidence="1">Amino-acid biosynthesis; L-tryptophan biosynthesis; L-tryptophan from chorismate: step 1/5.</text>
</comment>
<comment type="subunit">
    <text evidence="2">Heterotetramer consisting of two non-identical subunits: a beta subunit (TrpG) and a large alpha subunit (TrpE).</text>
</comment>
<dbReference type="Proteomes" id="UP000246004">
    <property type="component" value="Unassembled WGS sequence"/>
</dbReference>
<evidence type="ECO:0000256" key="3">
    <source>
        <dbReference type="ARBA" id="ARBA00012266"/>
    </source>
</evidence>
<dbReference type="PRINTS" id="PR00096">
    <property type="entry name" value="GATASE"/>
</dbReference>
<dbReference type="CDD" id="cd01743">
    <property type="entry name" value="GATase1_Anthranilate_Synthase"/>
    <property type="match status" value="1"/>
</dbReference>
<keyword evidence="15" id="KW-1185">Reference proteome</keyword>
<accession>A0A2A2HCB1</accession>
<dbReference type="Proteomes" id="UP000217528">
    <property type="component" value="Unassembled WGS sequence"/>
</dbReference>
<feature type="domain" description="Glutamine amidotransferase" evidence="12">
    <location>
        <begin position="3"/>
        <end position="187"/>
    </location>
</feature>
<proteinExistence type="predicted"/>
<evidence type="ECO:0000313" key="16">
    <source>
        <dbReference type="Proteomes" id="UP000246004"/>
    </source>
</evidence>
<keyword evidence="8 14" id="KW-0456">Lyase</keyword>
<dbReference type="EMBL" id="LWMS01000047">
    <property type="protein sequence ID" value="PWL07576.1"/>
    <property type="molecule type" value="Genomic_DNA"/>
</dbReference>
<reference evidence="13 15" key="2">
    <citation type="journal article" date="2017" name="BMC Genomics">
        <title>Genomic analysis of methanogenic archaea reveals a shift towards energy conservation.</title>
        <authorList>
            <person name="Gilmore S.P."/>
            <person name="Henske J.K."/>
            <person name="Sexton J.A."/>
            <person name="Solomon K.V."/>
            <person name="Seppala S."/>
            <person name="Yoo J.I."/>
            <person name="Huyett L.M."/>
            <person name="Pressman A."/>
            <person name="Cogan J.Z."/>
            <person name="Kivenson V."/>
            <person name="Peng X."/>
            <person name="Tan Y."/>
            <person name="Valentine D.L."/>
            <person name="O'Malley M.A."/>
        </authorList>
    </citation>
    <scope>NUCLEOTIDE SEQUENCE [LARGE SCALE GENOMIC DNA]</scope>
    <source>
        <strain evidence="13 15">1R-7</strain>
    </source>
</reference>
<organism evidence="13 15">
    <name type="scientific">Methanosphaera cuniculi</name>
    <dbReference type="NCBI Taxonomy" id="1077256"/>
    <lineage>
        <taxon>Archaea</taxon>
        <taxon>Methanobacteriati</taxon>
        <taxon>Methanobacteriota</taxon>
        <taxon>Methanomada group</taxon>
        <taxon>Methanobacteria</taxon>
        <taxon>Methanobacteriales</taxon>
        <taxon>Methanobacteriaceae</taxon>
        <taxon>Methanosphaera</taxon>
    </lineage>
</organism>
<dbReference type="FunFam" id="3.40.50.880:FF:000003">
    <property type="entry name" value="Anthranilate synthase component II"/>
    <property type="match status" value="1"/>
</dbReference>
<keyword evidence="4" id="KW-0028">Amino-acid biosynthesis</keyword>
<evidence type="ECO:0000256" key="2">
    <source>
        <dbReference type="ARBA" id="ARBA00011575"/>
    </source>
</evidence>
<sequence length="194" mass="22136">MILILDNYDSFTYNLYQLVGKYTQDITVLRNDKTTIEEIRKLNPTHIIISPGPGNPTNPDDFGICDVILDEFKTTPILGVCLGHQGIYAHYNGEIIKTKPVHGKKDTIKHNKKSPLFKNIPEEFIITRYHSLTCNNKQIPSELKVTSTNDDNIIMAIEHIKYPTYGIQFHPESIGSEYGDKLIENFLNIKQMEG</sequence>
<protein>
    <recommendedName>
        <fullName evidence="3">anthranilate synthase</fullName>
        <ecNumber evidence="3">4.1.3.27</ecNumber>
    </recommendedName>
    <alternativeName>
        <fullName evidence="11">Anthranilate synthase, GATase component</fullName>
    </alternativeName>
</protein>
<evidence type="ECO:0000313" key="15">
    <source>
        <dbReference type="Proteomes" id="UP000217528"/>
    </source>
</evidence>
<dbReference type="EC" id="4.1.3.27" evidence="3"/>
<evidence type="ECO:0000313" key="14">
    <source>
        <dbReference type="EMBL" id="PWL07576.1"/>
    </source>
</evidence>
<dbReference type="OrthoDB" id="3321at2157"/>
<keyword evidence="6" id="KW-0315">Glutamine amidotransferase</keyword>
<reference evidence="14 16" key="1">
    <citation type="submission" date="2016-04" db="EMBL/GenBank/DDBJ databases">
        <title>Genome sequence of Methanosphaera cuniculi DSM 4103.</title>
        <authorList>
            <person name="Poehlein A."/>
            <person name="Seedorf H."/>
            <person name="Daniel R."/>
        </authorList>
    </citation>
    <scope>NUCLEOTIDE SEQUENCE [LARGE SCALE GENOMIC DNA]</scope>
    <source>
        <strain evidence="14 16">DSM 4103</strain>
    </source>
</reference>
<evidence type="ECO:0000256" key="11">
    <source>
        <dbReference type="ARBA" id="ARBA00079115"/>
    </source>
</evidence>
<dbReference type="PRINTS" id="PR00097">
    <property type="entry name" value="ANTSNTHASEII"/>
</dbReference>
<evidence type="ECO:0000256" key="1">
    <source>
        <dbReference type="ARBA" id="ARBA00004873"/>
    </source>
</evidence>
<dbReference type="GO" id="GO:0000162">
    <property type="term" value="P:L-tryptophan biosynthetic process"/>
    <property type="evidence" value="ECO:0007669"/>
    <property type="project" value="UniProtKB-KW"/>
</dbReference>
<dbReference type="GO" id="GO:0005829">
    <property type="term" value="C:cytosol"/>
    <property type="evidence" value="ECO:0007669"/>
    <property type="project" value="TreeGrafter"/>
</dbReference>
<dbReference type="EMBL" id="LMVN01000023">
    <property type="protein sequence ID" value="PAV07062.1"/>
    <property type="molecule type" value="Genomic_DNA"/>
</dbReference>
<evidence type="ECO:0000313" key="13">
    <source>
        <dbReference type="EMBL" id="PAV07062.1"/>
    </source>
</evidence>
<evidence type="ECO:0000256" key="6">
    <source>
        <dbReference type="ARBA" id="ARBA00022962"/>
    </source>
</evidence>
<evidence type="ECO:0000259" key="12">
    <source>
        <dbReference type="Pfam" id="PF00117"/>
    </source>
</evidence>
<comment type="caution">
    <text evidence="13">The sequence shown here is derived from an EMBL/GenBank/DDBJ whole genome shotgun (WGS) entry which is preliminary data.</text>
</comment>
<keyword evidence="5" id="KW-0822">Tryptophan biosynthesis</keyword>
<dbReference type="PROSITE" id="PS51273">
    <property type="entry name" value="GATASE_TYPE_1"/>
    <property type="match status" value="1"/>
</dbReference>
<comment type="function">
    <text evidence="9">Part of a heterotetrameric complex that catalyzes the two-step biosynthesis of anthranilate, an intermediate in the biosynthesis of L-tryptophan. In the first step, the glutamine-binding beta subunit (TrpG) of anthranilate synthase (AS) provides the glutamine amidotransferase activity which generates ammonia as a substrate that, along with chorismate, is used in the second step, catalyzed by the large alpha subunit of AS (TrpE) to produce anthranilate. In the absence of TrpG, TrpE can synthesize anthranilate directly from chorismate and high concentrations of ammonia.</text>
</comment>
<dbReference type="NCBIfam" id="TIGR00566">
    <property type="entry name" value="trpG_papA"/>
    <property type="match status" value="1"/>
</dbReference>
<comment type="catalytic activity">
    <reaction evidence="10">
        <text>chorismate + L-glutamine = anthranilate + pyruvate + L-glutamate + H(+)</text>
        <dbReference type="Rhea" id="RHEA:21732"/>
        <dbReference type="ChEBI" id="CHEBI:15361"/>
        <dbReference type="ChEBI" id="CHEBI:15378"/>
        <dbReference type="ChEBI" id="CHEBI:16567"/>
        <dbReference type="ChEBI" id="CHEBI:29748"/>
        <dbReference type="ChEBI" id="CHEBI:29985"/>
        <dbReference type="ChEBI" id="CHEBI:58359"/>
        <dbReference type="EC" id="4.1.3.27"/>
    </reaction>
</comment>
<dbReference type="SUPFAM" id="SSF52317">
    <property type="entry name" value="Class I glutamine amidotransferase-like"/>
    <property type="match status" value="1"/>
</dbReference>